<protein>
    <submittedName>
        <fullName evidence="1">Uncharacterized protein</fullName>
    </submittedName>
</protein>
<proteinExistence type="predicted"/>
<dbReference type="AlphaFoldDB" id="A0A075AUG3"/>
<accession>A0A075AUG3</accession>
<dbReference type="Proteomes" id="UP000030755">
    <property type="component" value="Unassembled WGS sequence"/>
</dbReference>
<feature type="non-terminal residue" evidence="1">
    <location>
        <position position="77"/>
    </location>
</feature>
<sequence>MLLHTVKGATSFSFLRTFNGITYETYKGAAAARGLIDDNRKYSQCLEEATHFANATAIATAFCYYTDFWFTAKYIRI</sequence>
<keyword evidence="2" id="KW-1185">Reference proteome</keyword>
<dbReference type="EMBL" id="KE561180">
    <property type="protein sequence ID" value="EPZ32137.1"/>
    <property type="molecule type" value="Genomic_DNA"/>
</dbReference>
<dbReference type="STRING" id="988480.A0A075AUG3"/>
<dbReference type="OMA" id="GITYETY"/>
<evidence type="ECO:0000313" key="1">
    <source>
        <dbReference type="EMBL" id="EPZ32137.1"/>
    </source>
</evidence>
<dbReference type="HOGENOM" id="CLU_2644845_0_0_1"/>
<name>A0A075AUG3_ROZAC</name>
<reference evidence="1 2" key="1">
    <citation type="journal article" date="2013" name="Curr. Biol.">
        <title>Shared signatures of parasitism and phylogenomics unite Cryptomycota and microsporidia.</title>
        <authorList>
            <person name="James T.Y."/>
            <person name="Pelin A."/>
            <person name="Bonen L."/>
            <person name="Ahrendt S."/>
            <person name="Sain D."/>
            <person name="Corradi N."/>
            <person name="Stajich J.E."/>
        </authorList>
    </citation>
    <scope>NUCLEOTIDE SEQUENCE [LARGE SCALE GENOMIC DNA]</scope>
    <source>
        <strain evidence="1 2">CSF55</strain>
    </source>
</reference>
<organism evidence="1 2">
    <name type="scientific">Rozella allomycis (strain CSF55)</name>
    <dbReference type="NCBI Taxonomy" id="988480"/>
    <lineage>
        <taxon>Eukaryota</taxon>
        <taxon>Fungi</taxon>
        <taxon>Fungi incertae sedis</taxon>
        <taxon>Cryptomycota</taxon>
        <taxon>Cryptomycota incertae sedis</taxon>
        <taxon>Rozella</taxon>
    </lineage>
</organism>
<evidence type="ECO:0000313" key="2">
    <source>
        <dbReference type="Proteomes" id="UP000030755"/>
    </source>
</evidence>
<gene>
    <name evidence="1" type="ORF">O9G_006298</name>
</gene>
<dbReference type="OrthoDB" id="1075553at2759"/>